<dbReference type="GO" id="GO:0046983">
    <property type="term" value="F:protein dimerization activity"/>
    <property type="evidence" value="ECO:0007669"/>
    <property type="project" value="InterPro"/>
</dbReference>
<keyword evidence="8" id="KW-1185">Reference proteome</keyword>
<evidence type="ECO:0000256" key="2">
    <source>
        <dbReference type="ARBA" id="ARBA00022777"/>
    </source>
</evidence>
<dbReference type="AlphaFoldDB" id="A0A1V9ERW7"/>
<comment type="caution">
    <text evidence="7">The sequence shown here is derived from an EMBL/GenBank/DDBJ whole genome shotgun (WGS) entry which is preliminary data.</text>
</comment>
<dbReference type="EMBL" id="LWBP01000232">
    <property type="protein sequence ID" value="OQP48898.1"/>
    <property type="molecule type" value="Genomic_DNA"/>
</dbReference>
<dbReference type="SUPFAM" id="SSF55874">
    <property type="entry name" value="ATPase domain of HSP90 chaperone/DNA topoisomerase II/histidine kinase"/>
    <property type="match status" value="1"/>
</dbReference>
<evidence type="ECO:0000313" key="7">
    <source>
        <dbReference type="EMBL" id="OQP48898.1"/>
    </source>
</evidence>
<evidence type="ECO:0000256" key="5">
    <source>
        <dbReference type="SAM" id="Phobius"/>
    </source>
</evidence>
<dbReference type="InterPro" id="IPR050482">
    <property type="entry name" value="Sensor_HK_TwoCompSys"/>
</dbReference>
<keyword evidence="5" id="KW-1133">Transmembrane helix</keyword>
<dbReference type="STRING" id="550983.A4R26_07275"/>
<dbReference type="Proteomes" id="UP000192276">
    <property type="component" value="Unassembled WGS sequence"/>
</dbReference>
<dbReference type="SUPFAM" id="SSF48452">
    <property type="entry name" value="TPR-like"/>
    <property type="match status" value="1"/>
</dbReference>
<dbReference type="InterPro" id="IPR011990">
    <property type="entry name" value="TPR-like_helical_dom_sf"/>
</dbReference>
<dbReference type="GO" id="GO:0000155">
    <property type="term" value="F:phosphorelay sensor kinase activity"/>
    <property type="evidence" value="ECO:0007669"/>
    <property type="project" value="InterPro"/>
</dbReference>
<dbReference type="PROSITE" id="PS50109">
    <property type="entry name" value="HIS_KIN"/>
    <property type="match status" value="1"/>
</dbReference>
<name>A0A1V9ERW7_9BACT</name>
<protein>
    <recommendedName>
        <fullName evidence="6">Histidine kinase domain-containing protein</fullName>
    </recommendedName>
</protein>
<accession>A0A1V9ERW7</accession>
<evidence type="ECO:0000256" key="4">
    <source>
        <dbReference type="PROSITE-ProRule" id="PRU00339"/>
    </source>
</evidence>
<evidence type="ECO:0000259" key="6">
    <source>
        <dbReference type="PROSITE" id="PS50109"/>
    </source>
</evidence>
<keyword evidence="1" id="KW-0808">Transferase</keyword>
<proteinExistence type="predicted"/>
<dbReference type="GO" id="GO:0016020">
    <property type="term" value="C:membrane"/>
    <property type="evidence" value="ECO:0007669"/>
    <property type="project" value="InterPro"/>
</dbReference>
<gene>
    <name evidence="7" type="ORF">A4R26_07275</name>
</gene>
<feature type="domain" description="Histidine kinase" evidence="6">
    <location>
        <begin position="553"/>
        <end position="640"/>
    </location>
</feature>
<organism evidence="7 8">
    <name type="scientific">Niastella populi</name>
    <dbReference type="NCBI Taxonomy" id="550983"/>
    <lineage>
        <taxon>Bacteria</taxon>
        <taxon>Pseudomonadati</taxon>
        <taxon>Bacteroidota</taxon>
        <taxon>Chitinophagia</taxon>
        <taxon>Chitinophagales</taxon>
        <taxon>Chitinophagaceae</taxon>
        <taxon>Niastella</taxon>
    </lineage>
</organism>
<dbReference type="Gene3D" id="3.30.565.10">
    <property type="entry name" value="Histidine kinase-like ATPase, C-terminal domain"/>
    <property type="match status" value="1"/>
</dbReference>
<sequence length="645" mass="74865">MLPVILSENCDTAEVDLFIKRSKQLLEPQNDSAFYYLNRAVQQSYHCNFNDRIVRSLTELAAWHYSHDIDQSIQYAHQALREYANRNKAIPQQLNIIYKAYNILAKAFESKGVIDSSAYYYYLLNDVIERGIITDGEYAVAVYSQLALFWLNCNWDINNGYIEPTRFFIEKSKKAEAQLKDSSVQKYTSYMLQGAYYFCTKQYDSARYYYLEFLKQRNRVGTSNVTWESAMYLNVSETYLAENRTEEAIEYINKTFALKEKLTGFPRYRLLAQLYLSKAYFLQKNYVNSIQAFLTVTNDVNSNNFLTKEVIEAYKIAGASYEALGNMNKAVQYKNIYIRLHDSLMKKDKLDMMNWLQIKYRMAEKDKELTEQKLIITETESRVRKKNFWIAGISTIAVFLVIVFALWRRNIQHKQHLQQKEINSFQQKMEIANLNATIEGAEKERIRIARELHDGIGGLLAAAKRDFETVKITYHLHNKPDYMHGLLLLGEASAELRKTAHNMMPEILLQEGLVEAVAYFCHTVASNKSTRIYFQTVGTIQKFSPAFELTTYRIVQELIHNILKHAQATEALVQMSFNEVLFDLTIEDNGIGIPEDAITRTRGMGLKSIEDRLRTINGKMTIQKLQQHGTGIYLEIPIQKETVTT</sequence>
<keyword evidence="5" id="KW-0472">Membrane</keyword>
<dbReference type="PANTHER" id="PTHR24421">
    <property type="entry name" value="NITRATE/NITRITE SENSOR PROTEIN NARX-RELATED"/>
    <property type="match status" value="1"/>
</dbReference>
<keyword evidence="4" id="KW-0802">TPR repeat</keyword>
<dbReference type="InterPro" id="IPR036890">
    <property type="entry name" value="HATPase_C_sf"/>
</dbReference>
<dbReference type="InterPro" id="IPR003594">
    <property type="entry name" value="HATPase_dom"/>
</dbReference>
<reference evidence="8" key="1">
    <citation type="submission" date="2016-04" db="EMBL/GenBank/DDBJ databases">
        <authorList>
            <person name="Chen L."/>
            <person name="Zhuang W."/>
            <person name="Wang G."/>
        </authorList>
    </citation>
    <scope>NUCLEOTIDE SEQUENCE [LARGE SCALE GENOMIC DNA]</scope>
    <source>
        <strain evidence="8">208</strain>
    </source>
</reference>
<keyword evidence="5" id="KW-0812">Transmembrane</keyword>
<dbReference type="PROSITE" id="PS50005">
    <property type="entry name" value="TPR"/>
    <property type="match status" value="1"/>
</dbReference>
<dbReference type="CDD" id="cd16917">
    <property type="entry name" value="HATPase_UhpB-NarQ-NarX-like"/>
    <property type="match status" value="1"/>
</dbReference>
<dbReference type="SMART" id="SM00387">
    <property type="entry name" value="HATPase_c"/>
    <property type="match status" value="1"/>
</dbReference>
<dbReference type="InterPro" id="IPR019734">
    <property type="entry name" value="TPR_rpt"/>
</dbReference>
<keyword evidence="2" id="KW-0418">Kinase</keyword>
<dbReference type="Pfam" id="PF07730">
    <property type="entry name" value="HisKA_3"/>
    <property type="match status" value="1"/>
</dbReference>
<keyword evidence="3" id="KW-0902">Two-component regulatory system</keyword>
<feature type="transmembrane region" description="Helical" evidence="5">
    <location>
        <begin position="388"/>
        <end position="407"/>
    </location>
</feature>
<evidence type="ECO:0000256" key="3">
    <source>
        <dbReference type="ARBA" id="ARBA00023012"/>
    </source>
</evidence>
<dbReference type="InterPro" id="IPR011712">
    <property type="entry name" value="Sig_transdc_His_kin_sub3_dim/P"/>
</dbReference>
<dbReference type="Gene3D" id="1.25.40.10">
    <property type="entry name" value="Tetratricopeptide repeat domain"/>
    <property type="match status" value="1"/>
</dbReference>
<evidence type="ECO:0000313" key="8">
    <source>
        <dbReference type="Proteomes" id="UP000192276"/>
    </source>
</evidence>
<dbReference type="Gene3D" id="1.20.5.1930">
    <property type="match status" value="1"/>
</dbReference>
<feature type="repeat" description="TPR" evidence="4">
    <location>
        <begin position="229"/>
        <end position="262"/>
    </location>
</feature>
<dbReference type="InterPro" id="IPR005467">
    <property type="entry name" value="His_kinase_dom"/>
</dbReference>
<evidence type="ECO:0000256" key="1">
    <source>
        <dbReference type="ARBA" id="ARBA00022679"/>
    </source>
</evidence>
<dbReference type="Pfam" id="PF02518">
    <property type="entry name" value="HATPase_c"/>
    <property type="match status" value="1"/>
</dbReference>